<dbReference type="AlphaFoldDB" id="A0A822YEC7"/>
<evidence type="ECO:0000313" key="2">
    <source>
        <dbReference type="EMBL" id="DAD30847.1"/>
    </source>
</evidence>
<organism evidence="2 3">
    <name type="scientific">Nelumbo nucifera</name>
    <name type="common">Sacred lotus</name>
    <dbReference type="NCBI Taxonomy" id="4432"/>
    <lineage>
        <taxon>Eukaryota</taxon>
        <taxon>Viridiplantae</taxon>
        <taxon>Streptophyta</taxon>
        <taxon>Embryophyta</taxon>
        <taxon>Tracheophyta</taxon>
        <taxon>Spermatophyta</taxon>
        <taxon>Magnoliopsida</taxon>
        <taxon>Proteales</taxon>
        <taxon>Nelumbonaceae</taxon>
        <taxon>Nelumbo</taxon>
    </lineage>
</organism>
<accession>A0A822YEC7</accession>
<comment type="caution">
    <text evidence="2">The sequence shown here is derived from an EMBL/GenBank/DDBJ whole genome shotgun (WGS) entry which is preliminary data.</text>
</comment>
<evidence type="ECO:0000313" key="3">
    <source>
        <dbReference type="Proteomes" id="UP000607653"/>
    </source>
</evidence>
<protein>
    <submittedName>
        <fullName evidence="2">Uncharacterized protein</fullName>
    </submittedName>
</protein>
<name>A0A822YEC7_NELNU</name>
<keyword evidence="3" id="KW-1185">Reference proteome</keyword>
<sequence length="75" mass="8567">MSRMIHNGVLNYFIIFSFKRNMKTSQFSRQAEAGKAATPARCKGNQSSEERRRGIIKLRSTRVLYGRWGPDQGSS</sequence>
<evidence type="ECO:0000256" key="1">
    <source>
        <dbReference type="SAM" id="MobiDB-lite"/>
    </source>
</evidence>
<reference evidence="2 3" key="1">
    <citation type="journal article" date="2020" name="Mol. Biol. Evol.">
        <title>Distinct Expression and Methylation Patterns for Genes with Different Fates following a Single Whole-Genome Duplication in Flowering Plants.</title>
        <authorList>
            <person name="Shi T."/>
            <person name="Rahmani R.S."/>
            <person name="Gugger P.F."/>
            <person name="Wang M."/>
            <person name="Li H."/>
            <person name="Zhang Y."/>
            <person name="Li Z."/>
            <person name="Wang Q."/>
            <person name="Van de Peer Y."/>
            <person name="Marchal K."/>
            <person name="Chen J."/>
        </authorList>
    </citation>
    <scope>NUCLEOTIDE SEQUENCE [LARGE SCALE GENOMIC DNA]</scope>
    <source>
        <tissue evidence="2">Leaf</tissue>
    </source>
</reference>
<gene>
    <name evidence="2" type="ORF">HUJ06_009698</name>
</gene>
<proteinExistence type="predicted"/>
<feature type="region of interest" description="Disordered" evidence="1">
    <location>
        <begin position="29"/>
        <end position="53"/>
    </location>
</feature>
<dbReference type="Proteomes" id="UP000607653">
    <property type="component" value="Unassembled WGS sequence"/>
</dbReference>
<dbReference type="EMBL" id="DUZY01000003">
    <property type="protein sequence ID" value="DAD30847.1"/>
    <property type="molecule type" value="Genomic_DNA"/>
</dbReference>